<feature type="domain" description="Amidase" evidence="2">
    <location>
        <begin position="29"/>
        <end position="424"/>
    </location>
</feature>
<dbReference type="Proteomes" id="UP000887226">
    <property type="component" value="Unassembled WGS sequence"/>
</dbReference>
<proteinExistence type="predicted"/>
<sequence length="445" mass="47888">MKEPYKLTATEAGKLMKDGSLTVEAYAKSLLLRIRARNDVVKAWAYLDPEFVLEQARRLDRVPEGERGLLHGVAVGVKDVILTKDMPTALNSDIYKNQPAGGIDATCITIVRASGALILGKTTTTEFAAIADGGGPTTNPHDTTRTPGGSSSGSGAAVGDFQVPLALGTQTGGSTLRPGSFNSIYAFKPTWGAISREGLAQFSITCDTLGLYARSVADLQLLAKVFQLADDEAVLATDFGLEGARVAFCRTPVWPRAGAGTRDAWERAWALLRVKGVVVEELMLPEEFGEITKTWHRDVLAGEGRTSFLGHYLIGKDKMHAKIKCHVENMSPKLSRKAQLEAYDGCAKLRPVWDEIASKYDIVITPSVIDEAPVGIGNTGDASFNSMWTILQVPAVNVPGFAGENGMPIGLTLVGPRYHDERVLYVAKAIGEVFETEGGFKSKLF</sequence>
<comment type="caution">
    <text evidence="3">The sequence shown here is derived from an EMBL/GenBank/DDBJ whole genome shotgun (WGS) entry which is preliminary data.</text>
</comment>
<dbReference type="InterPro" id="IPR000120">
    <property type="entry name" value="Amidase"/>
</dbReference>
<dbReference type="PANTHER" id="PTHR11895:SF151">
    <property type="entry name" value="GLUTAMYL-TRNA(GLN) AMIDOTRANSFERASE SUBUNIT A"/>
    <property type="match status" value="1"/>
</dbReference>
<dbReference type="PANTHER" id="PTHR11895">
    <property type="entry name" value="TRANSAMIDASE"/>
    <property type="match status" value="1"/>
</dbReference>
<evidence type="ECO:0000313" key="3">
    <source>
        <dbReference type="EMBL" id="KAG9243540.1"/>
    </source>
</evidence>
<dbReference type="OrthoDB" id="6428749at2759"/>
<protein>
    <submittedName>
        <fullName evidence="3">Glutamyl-tRNA amidotransferase subunit A</fullName>
    </submittedName>
</protein>
<dbReference type="SUPFAM" id="SSF75304">
    <property type="entry name" value="Amidase signature (AS) enzymes"/>
    <property type="match status" value="1"/>
</dbReference>
<dbReference type="InterPro" id="IPR036928">
    <property type="entry name" value="AS_sf"/>
</dbReference>
<name>A0A9P8CEB9_9HELO</name>
<dbReference type="InterPro" id="IPR023631">
    <property type="entry name" value="Amidase_dom"/>
</dbReference>
<dbReference type="GO" id="GO:0003824">
    <property type="term" value="F:catalytic activity"/>
    <property type="evidence" value="ECO:0007669"/>
    <property type="project" value="InterPro"/>
</dbReference>
<gene>
    <name evidence="3" type="ORF">BJ878DRAFT_113866</name>
</gene>
<reference evidence="3" key="1">
    <citation type="journal article" date="2021" name="IMA Fungus">
        <title>Genomic characterization of three marine fungi, including Emericellopsis atlantica sp. nov. with signatures of a generalist lifestyle and marine biomass degradation.</title>
        <authorList>
            <person name="Hagestad O.C."/>
            <person name="Hou L."/>
            <person name="Andersen J.H."/>
            <person name="Hansen E.H."/>
            <person name="Altermark B."/>
            <person name="Li C."/>
            <person name="Kuhnert E."/>
            <person name="Cox R.J."/>
            <person name="Crous P.W."/>
            <person name="Spatafora J.W."/>
            <person name="Lail K."/>
            <person name="Amirebrahimi M."/>
            <person name="Lipzen A."/>
            <person name="Pangilinan J."/>
            <person name="Andreopoulos W."/>
            <person name="Hayes R.D."/>
            <person name="Ng V."/>
            <person name="Grigoriev I.V."/>
            <person name="Jackson S.A."/>
            <person name="Sutton T.D.S."/>
            <person name="Dobson A.D.W."/>
            <person name="Rama T."/>
        </authorList>
    </citation>
    <scope>NUCLEOTIDE SEQUENCE</scope>
    <source>
        <strain evidence="3">TRa3180A</strain>
    </source>
</reference>
<keyword evidence="4" id="KW-1185">Reference proteome</keyword>
<evidence type="ECO:0000313" key="4">
    <source>
        <dbReference type="Proteomes" id="UP000887226"/>
    </source>
</evidence>
<feature type="region of interest" description="Disordered" evidence="1">
    <location>
        <begin position="131"/>
        <end position="154"/>
    </location>
</feature>
<dbReference type="Pfam" id="PF01425">
    <property type="entry name" value="Amidase"/>
    <property type="match status" value="1"/>
</dbReference>
<organism evidence="3 4">
    <name type="scientific">Calycina marina</name>
    <dbReference type="NCBI Taxonomy" id="1763456"/>
    <lineage>
        <taxon>Eukaryota</taxon>
        <taxon>Fungi</taxon>
        <taxon>Dikarya</taxon>
        <taxon>Ascomycota</taxon>
        <taxon>Pezizomycotina</taxon>
        <taxon>Leotiomycetes</taxon>
        <taxon>Helotiales</taxon>
        <taxon>Pezizellaceae</taxon>
        <taxon>Calycina</taxon>
    </lineage>
</organism>
<dbReference type="AlphaFoldDB" id="A0A9P8CEB9"/>
<feature type="compositionally biased region" description="Polar residues" evidence="1">
    <location>
        <begin position="137"/>
        <end position="147"/>
    </location>
</feature>
<dbReference type="Gene3D" id="3.90.1300.10">
    <property type="entry name" value="Amidase signature (AS) domain"/>
    <property type="match status" value="1"/>
</dbReference>
<accession>A0A9P8CEB9</accession>
<dbReference type="EMBL" id="MU253969">
    <property type="protein sequence ID" value="KAG9243540.1"/>
    <property type="molecule type" value="Genomic_DNA"/>
</dbReference>
<evidence type="ECO:0000256" key="1">
    <source>
        <dbReference type="SAM" id="MobiDB-lite"/>
    </source>
</evidence>
<evidence type="ECO:0000259" key="2">
    <source>
        <dbReference type="Pfam" id="PF01425"/>
    </source>
</evidence>